<evidence type="ECO:0000256" key="4">
    <source>
        <dbReference type="PROSITE-ProRule" id="PRU00134"/>
    </source>
</evidence>
<dbReference type="SUPFAM" id="SSF57184">
    <property type="entry name" value="Growth factor receptor domain"/>
    <property type="match status" value="1"/>
</dbReference>
<feature type="domain" description="MYND-type" evidence="5">
    <location>
        <begin position="32"/>
        <end position="71"/>
    </location>
</feature>
<name>A0A6A6REH3_9PEZI</name>
<dbReference type="Gene3D" id="6.10.140.2220">
    <property type="match status" value="1"/>
</dbReference>
<keyword evidence="1" id="KW-0479">Metal-binding</keyword>
<organism evidence="6 7">
    <name type="scientific">Lophium mytilinum</name>
    <dbReference type="NCBI Taxonomy" id="390894"/>
    <lineage>
        <taxon>Eukaryota</taxon>
        <taxon>Fungi</taxon>
        <taxon>Dikarya</taxon>
        <taxon>Ascomycota</taxon>
        <taxon>Pezizomycotina</taxon>
        <taxon>Dothideomycetes</taxon>
        <taxon>Pleosporomycetidae</taxon>
        <taxon>Mytilinidiales</taxon>
        <taxon>Mytilinidiaceae</taxon>
        <taxon>Lophium</taxon>
    </lineage>
</organism>
<evidence type="ECO:0000256" key="3">
    <source>
        <dbReference type="ARBA" id="ARBA00022833"/>
    </source>
</evidence>
<evidence type="ECO:0000256" key="1">
    <source>
        <dbReference type="ARBA" id="ARBA00022723"/>
    </source>
</evidence>
<keyword evidence="3" id="KW-0862">Zinc</keyword>
<dbReference type="Gene3D" id="1.10.220.160">
    <property type="match status" value="1"/>
</dbReference>
<protein>
    <recommendedName>
        <fullName evidence="5">MYND-type domain-containing protein</fullName>
    </recommendedName>
</protein>
<proteinExistence type="predicted"/>
<dbReference type="OrthoDB" id="432970at2759"/>
<evidence type="ECO:0000313" key="7">
    <source>
        <dbReference type="Proteomes" id="UP000799750"/>
    </source>
</evidence>
<dbReference type="SUPFAM" id="SSF144232">
    <property type="entry name" value="HIT/MYND zinc finger-like"/>
    <property type="match status" value="1"/>
</dbReference>
<dbReference type="InterPro" id="IPR009030">
    <property type="entry name" value="Growth_fac_rcpt_cys_sf"/>
</dbReference>
<dbReference type="GO" id="GO:0008270">
    <property type="term" value="F:zinc ion binding"/>
    <property type="evidence" value="ECO:0007669"/>
    <property type="project" value="UniProtKB-KW"/>
</dbReference>
<dbReference type="InterPro" id="IPR002893">
    <property type="entry name" value="Znf_MYND"/>
</dbReference>
<dbReference type="PROSITE" id="PS50865">
    <property type="entry name" value="ZF_MYND_2"/>
    <property type="match status" value="1"/>
</dbReference>
<dbReference type="Proteomes" id="UP000799750">
    <property type="component" value="Unassembled WGS sequence"/>
</dbReference>
<dbReference type="EMBL" id="MU004181">
    <property type="protein sequence ID" value="KAF2503079.1"/>
    <property type="molecule type" value="Genomic_DNA"/>
</dbReference>
<dbReference type="PANTHER" id="PTHR46920:SF1">
    <property type="entry name" value="PROTEIN MSS51 HOMOLOG, MITOCHONDRIAL-RELATED"/>
    <property type="match status" value="1"/>
</dbReference>
<sequence>MASRMANREQLMQRDQVLVPSIPTLAIKGHLCFRCCKSAEKLSKCGACKRAVYCSKQCQVSDWKIGHKTQCKLLKEINAIEEKEAAPNRSWDLYRDSLYSKLQWLKSTQDVPPAVQDMIQAQVYCVVCHRSEANTGWSKFSACSSCLRVSTCQTCPAKNSHSKKVCKDNHNFNQLERFRIDCFELTGEATPSQPTQKPRSTYEPLATYDSWEKYYKDLSDGAIIDKIATTPSFSLLKPLAPDFESSVPERIRLHHILATDVMTMPITILAALEDSVPDLAKKTSLYLHFVGPTAREWRNIALFEELLHLLPALKSLRILCAGPNSYGLIGEDILSQEMDLKCCPDCQKAGRKRSMQSFRGFYHDFVQRAESAQPDMAVLFHSGRSQAEQSDWAPTTKALLDLETLILCTTYNEREAKEEIAELDGYGANVISRPEVNRWRGLMPTPDFLEGPEHSFFYMNHFRYIFQGRK</sequence>
<evidence type="ECO:0000256" key="2">
    <source>
        <dbReference type="ARBA" id="ARBA00022771"/>
    </source>
</evidence>
<reference evidence="6" key="1">
    <citation type="journal article" date="2020" name="Stud. Mycol.">
        <title>101 Dothideomycetes genomes: a test case for predicting lifestyles and emergence of pathogens.</title>
        <authorList>
            <person name="Haridas S."/>
            <person name="Albert R."/>
            <person name="Binder M."/>
            <person name="Bloem J."/>
            <person name="Labutti K."/>
            <person name="Salamov A."/>
            <person name="Andreopoulos B."/>
            <person name="Baker S."/>
            <person name="Barry K."/>
            <person name="Bills G."/>
            <person name="Bluhm B."/>
            <person name="Cannon C."/>
            <person name="Castanera R."/>
            <person name="Culley D."/>
            <person name="Daum C."/>
            <person name="Ezra D."/>
            <person name="Gonzalez J."/>
            <person name="Henrissat B."/>
            <person name="Kuo A."/>
            <person name="Liang C."/>
            <person name="Lipzen A."/>
            <person name="Lutzoni F."/>
            <person name="Magnuson J."/>
            <person name="Mondo S."/>
            <person name="Nolan M."/>
            <person name="Ohm R."/>
            <person name="Pangilinan J."/>
            <person name="Park H.-J."/>
            <person name="Ramirez L."/>
            <person name="Alfaro M."/>
            <person name="Sun H."/>
            <person name="Tritt A."/>
            <person name="Yoshinaga Y."/>
            <person name="Zwiers L.-H."/>
            <person name="Turgeon B."/>
            <person name="Goodwin S."/>
            <person name="Spatafora J."/>
            <person name="Crous P."/>
            <person name="Grigoriev I."/>
        </authorList>
    </citation>
    <scope>NUCLEOTIDE SEQUENCE</scope>
    <source>
        <strain evidence="6">CBS 269.34</strain>
    </source>
</reference>
<keyword evidence="7" id="KW-1185">Reference proteome</keyword>
<gene>
    <name evidence="6" type="ORF">BU16DRAFT_448181</name>
</gene>
<dbReference type="PANTHER" id="PTHR46920">
    <property type="match status" value="1"/>
</dbReference>
<evidence type="ECO:0000313" key="6">
    <source>
        <dbReference type="EMBL" id="KAF2503079.1"/>
    </source>
</evidence>
<dbReference type="InterPro" id="IPR046824">
    <property type="entry name" value="Mss51-like_C"/>
</dbReference>
<keyword evidence="2 4" id="KW-0863">Zinc-finger</keyword>
<evidence type="ECO:0000259" key="5">
    <source>
        <dbReference type="PROSITE" id="PS50865"/>
    </source>
</evidence>
<dbReference type="Pfam" id="PF20179">
    <property type="entry name" value="MSS51_C"/>
    <property type="match status" value="1"/>
</dbReference>
<dbReference type="AlphaFoldDB" id="A0A6A6REH3"/>
<dbReference type="Pfam" id="PF01753">
    <property type="entry name" value="zf-MYND"/>
    <property type="match status" value="1"/>
</dbReference>
<accession>A0A6A6REH3</accession>
<dbReference type="InterPro" id="IPR052839">
    <property type="entry name" value="Mito_gene_expr_regulator"/>
</dbReference>